<protein>
    <submittedName>
        <fullName evidence="3">Putative transcriptional regulator</fullName>
    </submittedName>
</protein>
<dbReference type="CDD" id="cd00093">
    <property type="entry name" value="HTH_XRE"/>
    <property type="match status" value="1"/>
</dbReference>
<dbReference type="HOGENOM" id="CLU_201038_0_0_9"/>
<proteinExistence type="predicted"/>
<keyword evidence="1" id="KW-0238">DNA-binding</keyword>
<evidence type="ECO:0000313" key="4">
    <source>
        <dbReference type="Proteomes" id="UP000011728"/>
    </source>
</evidence>
<name>M1MMI9_9CLOT</name>
<dbReference type="RefSeq" id="WP_015393754.1">
    <property type="nucleotide sequence ID" value="NC_020291.1"/>
</dbReference>
<dbReference type="GO" id="GO:0003677">
    <property type="term" value="F:DNA binding"/>
    <property type="evidence" value="ECO:0007669"/>
    <property type="project" value="UniProtKB-KW"/>
</dbReference>
<keyword evidence="4" id="KW-1185">Reference proteome</keyword>
<dbReference type="SUPFAM" id="SSF47413">
    <property type="entry name" value="lambda repressor-like DNA-binding domains"/>
    <property type="match status" value="1"/>
</dbReference>
<dbReference type="KEGG" id="csr:Cspa_c36780"/>
<dbReference type="PANTHER" id="PTHR46558:SF4">
    <property type="entry name" value="DNA-BIDING PHAGE PROTEIN"/>
    <property type="match status" value="1"/>
</dbReference>
<dbReference type="Proteomes" id="UP000011728">
    <property type="component" value="Chromosome"/>
</dbReference>
<dbReference type="Pfam" id="PF12844">
    <property type="entry name" value="HTH_19"/>
    <property type="match status" value="1"/>
</dbReference>
<dbReference type="SMART" id="SM00530">
    <property type="entry name" value="HTH_XRE"/>
    <property type="match status" value="1"/>
</dbReference>
<evidence type="ECO:0000259" key="2">
    <source>
        <dbReference type="PROSITE" id="PS50943"/>
    </source>
</evidence>
<dbReference type="STRING" id="36745.CLSAP_34580"/>
<dbReference type="PATRIC" id="fig|931276.5.peg.3708"/>
<evidence type="ECO:0000256" key="1">
    <source>
        <dbReference type="ARBA" id="ARBA00023125"/>
    </source>
</evidence>
<dbReference type="InterPro" id="IPR001387">
    <property type="entry name" value="Cro/C1-type_HTH"/>
</dbReference>
<dbReference type="PROSITE" id="PS50943">
    <property type="entry name" value="HTH_CROC1"/>
    <property type="match status" value="1"/>
</dbReference>
<dbReference type="EMBL" id="CP004121">
    <property type="protein sequence ID" value="AGF57438.1"/>
    <property type="molecule type" value="Genomic_DNA"/>
</dbReference>
<reference evidence="3 4" key="1">
    <citation type="submission" date="2013-02" db="EMBL/GenBank/DDBJ databases">
        <title>Genome sequence of Clostridium saccharoperbutylacetonicum N1-4(HMT).</title>
        <authorList>
            <person name="Poehlein A."/>
            <person name="Daniel R."/>
        </authorList>
    </citation>
    <scope>NUCLEOTIDE SEQUENCE [LARGE SCALE GENOMIC DNA]</scope>
    <source>
        <strain evidence="4">N1-4(HMT)</strain>
    </source>
</reference>
<dbReference type="Gene3D" id="1.10.260.40">
    <property type="entry name" value="lambda repressor-like DNA-binding domains"/>
    <property type="match status" value="1"/>
</dbReference>
<dbReference type="InterPro" id="IPR010982">
    <property type="entry name" value="Lambda_DNA-bd_dom_sf"/>
</dbReference>
<sequence>MNLKQLRKESGIKAYKIAERLHISRMQFSNIEKGKCKVDMLKMEKLSKIYEKSIDEIKAACEGTYYERRRDNI</sequence>
<dbReference type="OrthoDB" id="1936261at2"/>
<organism evidence="3 4">
    <name type="scientific">Clostridium saccharoperbutylacetonicum N1-4(HMT)</name>
    <dbReference type="NCBI Taxonomy" id="931276"/>
    <lineage>
        <taxon>Bacteria</taxon>
        <taxon>Bacillati</taxon>
        <taxon>Bacillota</taxon>
        <taxon>Clostridia</taxon>
        <taxon>Eubacteriales</taxon>
        <taxon>Clostridiaceae</taxon>
        <taxon>Clostridium</taxon>
    </lineage>
</organism>
<feature type="domain" description="HTH cro/C1-type" evidence="2">
    <location>
        <begin position="3"/>
        <end position="57"/>
    </location>
</feature>
<dbReference type="PANTHER" id="PTHR46558">
    <property type="entry name" value="TRACRIPTIONAL REGULATORY PROTEIN-RELATED-RELATED"/>
    <property type="match status" value="1"/>
</dbReference>
<evidence type="ECO:0000313" key="3">
    <source>
        <dbReference type="EMBL" id="AGF57438.1"/>
    </source>
</evidence>
<accession>M1MMI9</accession>
<dbReference type="AlphaFoldDB" id="M1MMI9"/>
<gene>
    <name evidence="3" type="ORF">Cspa_c36780</name>
</gene>